<dbReference type="Gene3D" id="1.25.40.10">
    <property type="entry name" value="Tetratricopeptide repeat domain"/>
    <property type="match status" value="1"/>
</dbReference>
<evidence type="ECO:0000256" key="1">
    <source>
        <dbReference type="ARBA" id="ARBA00022527"/>
    </source>
</evidence>
<dbReference type="PANTHER" id="PTHR45992">
    <property type="entry name" value="EUKARYOTIC ELONGATION FACTOR 2 KINASE-RELATED"/>
    <property type="match status" value="1"/>
</dbReference>
<name>A0ABQ9FSB4_TEGGR</name>
<keyword evidence="6" id="KW-0112">Calmodulin-binding</keyword>
<dbReference type="CDD" id="cd16967">
    <property type="entry name" value="Alpha_kinase_eEF2K"/>
    <property type="match status" value="1"/>
</dbReference>
<keyword evidence="2 6" id="KW-0808">Transferase</keyword>
<dbReference type="Gene3D" id="3.30.200.20">
    <property type="entry name" value="Phosphorylase Kinase, domain 1"/>
    <property type="match status" value="2"/>
</dbReference>
<proteinExistence type="inferred from homology"/>
<evidence type="ECO:0000256" key="6">
    <source>
        <dbReference type="PIRNR" id="PIRNR038139"/>
    </source>
</evidence>
<dbReference type="SMART" id="SM00811">
    <property type="entry name" value="Alpha_kinase"/>
    <property type="match status" value="1"/>
</dbReference>
<keyword evidence="4 6" id="KW-0418">Kinase</keyword>
<dbReference type="EMBL" id="JARBDR010000214">
    <property type="protein sequence ID" value="KAJ8319165.1"/>
    <property type="molecule type" value="Genomic_DNA"/>
</dbReference>
<feature type="region of interest" description="Disordered" evidence="7">
    <location>
        <begin position="401"/>
        <end position="428"/>
    </location>
</feature>
<dbReference type="PANTHER" id="PTHR45992:SF2">
    <property type="entry name" value="EUKARYOTIC ELONGATION FACTOR 2 KINASE"/>
    <property type="match status" value="1"/>
</dbReference>
<accession>A0ABQ9FSB4</accession>
<feature type="compositionally biased region" description="Acidic residues" evidence="7">
    <location>
        <begin position="27"/>
        <end position="47"/>
    </location>
</feature>
<comment type="catalytic activity">
    <reaction evidence="6">
        <text>[translation elongation factor 2] + ATP = [translation elongation factor 2]-phosphate + ADP + H(+)</text>
        <dbReference type="Rhea" id="RHEA:21436"/>
        <dbReference type="Rhea" id="RHEA-COMP:11268"/>
        <dbReference type="Rhea" id="RHEA-COMP:11269"/>
        <dbReference type="ChEBI" id="CHEBI:15378"/>
        <dbReference type="ChEBI" id="CHEBI:30616"/>
        <dbReference type="ChEBI" id="CHEBI:43176"/>
        <dbReference type="ChEBI" id="CHEBI:68546"/>
        <dbReference type="ChEBI" id="CHEBI:456216"/>
        <dbReference type="EC" id="2.7.11.20"/>
    </reaction>
</comment>
<evidence type="ECO:0000259" key="8">
    <source>
        <dbReference type="PROSITE" id="PS51158"/>
    </source>
</evidence>
<evidence type="ECO:0000256" key="3">
    <source>
        <dbReference type="ARBA" id="ARBA00022741"/>
    </source>
</evidence>
<keyword evidence="10" id="KW-1185">Reference proteome</keyword>
<dbReference type="InterPro" id="IPR011990">
    <property type="entry name" value="TPR-like_helical_dom_sf"/>
</dbReference>
<organism evidence="9 10">
    <name type="scientific">Tegillarca granosa</name>
    <name type="common">Malaysian cockle</name>
    <name type="synonym">Anadara granosa</name>
    <dbReference type="NCBI Taxonomy" id="220873"/>
    <lineage>
        <taxon>Eukaryota</taxon>
        <taxon>Metazoa</taxon>
        <taxon>Spiralia</taxon>
        <taxon>Lophotrochozoa</taxon>
        <taxon>Mollusca</taxon>
        <taxon>Bivalvia</taxon>
        <taxon>Autobranchia</taxon>
        <taxon>Pteriomorphia</taxon>
        <taxon>Arcoida</taxon>
        <taxon>Arcoidea</taxon>
        <taxon>Arcidae</taxon>
        <taxon>Tegillarca</taxon>
    </lineage>
</organism>
<keyword evidence="3 6" id="KW-0547">Nucleotide-binding</keyword>
<comment type="subunit">
    <text evidence="6">Monomer or homodimer.</text>
</comment>
<evidence type="ECO:0000256" key="7">
    <source>
        <dbReference type="SAM" id="MobiDB-lite"/>
    </source>
</evidence>
<dbReference type="Proteomes" id="UP001217089">
    <property type="component" value="Unassembled WGS sequence"/>
</dbReference>
<comment type="caution">
    <text evidence="9">The sequence shown here is derived from an EMBL/GenBank/DDBJ whole genome shotgun (WGS) entry which is preliminary data.</text>
</comment>
<comment type="activity regulation">
    <text evidence="6">Undergoes calcium/calmodulin-dependent intramolecular autophosphorylation, and this results in it becoming partially calcium/calmodulin-independent.</text>
</comment>
<feature type="region of interest" description="Disordered" evidence="7">
    <location>
        <begin position="1"/>
        <end position="55"/>
    </location>
</feature>
<dbReference type="PIRSF" id="PIRSF038139">
    <property type="entry name" value="Elongation_factor_2_kinase"/>
    <property type="match status" value="1"/>
</dbReference>
<dbReference type="Pfam" id="PF02816">
    <property type="entry name" value="Alpha_kinase"/>
    <property type="match status" value="1"/>
</dbReference>
<evidence type="ECO:0000313" key="10">
    <source>
        <dbReference type="Proteomes" id="UP001217089"/>
    </source>
</evidence>
<feature type="compositionally biased region" description="Low complexity" evidence="7">
    <location>
        <begin position="401"/>
        <end position="411"/>
    </location>
</feature>
<evidence type="ECO:0000256" key="4">
    <source>
        <dbReference type="ARBA" id="ARBA00022777"/>
    </source>
</evidence>
<sequence>MSESDFDIFPIFIDDDDDHDDMVNNNEEGEYSPDASDEREDTESEVEREERIKSEEKPKALMTLRQRRLNKSLATINNLNNINSNVAKTNALNLKVNITRAHGNWLKAIRKAKTIHDPWSDFKTNELNTEECIRHRYNPHKKTWVKDEVRVKIEKQPFNRGAMRQCFRLKKLSSFTHSNDWRHAMNYVAKHYIEDVDRDVYFQDVKLQMDAKVWGEEYNRHNPPKKVDIFQMYILEFKNRKGSPLYHLEHFIEGNYVKYNSNSGFVDESSRYTPQAFSHFTFERSGHQLIVVDIQGVGDLYTDPQIHTIDGKEYNDGNLGAKGMALFFHSHICNEICHSLDLTEFDLSPNEINMHKDFLRKQRKSLVMTKIRGVEEHCLSLSPSKEGIDITRFLERQRSSSSMYSDSAIDSPTSPSADEEPMSCDSPLPSRVRFVSESDSSASMTVEVHHEMAKYHEVGRFIINGDRSEENVDWESAVFHEEHAADLGELEAIVTMAKLYLGLERDVLVNCTIQESDENFNRGIDYMVEAAEAGDRGSMLFMARAFETGDNLGTKREISWEDAFHWYEEALNKNDIDEGGEYDSTMNDPPYQLMAKQAELLRQGGHGLDKDPQRAGDLYNEAAEAAMEAMKGRLANKYFALAEECYGEMEEEE</sequence>
<dbReference type="EC" id="2.7.11.20" evidence="6"/>
<dbReference type="InterPro" id="IPR011009">
    <property type="entry name" value="Kinase-like_dom_sf"/>
</dbReference>
<evidence type="ECO:0000313" key="9">
    <source>
        <dbReference type="EMBL" id="KAJ8319165.1"/>
    </source>
</evidence>
<keyword evidence="5 6" id="KW-0067">ATP-binding</keyword>
<dbReference type="SUPFAM" id="SSF56112">
    <property type="entry name" value="Protein kinase-like (PK-like)"/>
    <property type="match status" value="1"/>
</dbReference>
<dbReference type="PROSITE" id="PS51158">
    <property type="entry name" value="ALPHA_KINASE"/>
    <property type="match status" value="1"/>
</dbReference>
<gene>
    <name evidence="9" type="ORF">KUTeg_004256</name>
</gene>
<keyword evidence="1 6" id="KW-0723">Serine/threonine-protein kinase</keyword>
<dbReference type="Gene3D" id="3.20.200.10">
    <property type="entry name" value="MHCK/EF2 kinase"/>
    <property type="match status" value="1"/>
</dbReference>
<evidence type="ECO:0000256" key="2">
    <source>
        <dbReference type="ARBA" id="ARBA00022679"/>
    </source>
</evidence>
<protein>
    <recommendedName>
        <fullName evidence="6">Eukaryotic elongation factor 2 kinase</fullName>
        <ecNumber evidence="6">2.7.11.20</ecNumber>
    </recommendedName>
</protein>
<feature type="domain" description="Alpha-type protein kinase" evidence="8">
    <location>
        <begin position="136"/>
        <end position="345"/>
    </location>
</feature>
<reference evidence="9 10" key="1">
    <citation type="submission" date="2022-12" db="EMBL/GenBank/DDBJ databases">
        <title>Chromosome-level genome of Tegillarca granosa.</title>
        <authorList>
            <person name="Kim J."/>
        </authorList>
    </citation>
    <scope>NUCLEOTIDE SEQUENCE [LARGE SCALE GENOMIC DNA]</scope>
    <source>
        <strain evidence="9">Teg-2019</strain>
        <tissue evidence="9">Adductor muscle</tissue>
    </source>
</reference>
<keyword evidence="6" id="KW-0106">Calcium</keyword>
<dbReference type="InterPro" id="IPR004166">
    <property type="entry name" value="a-kinase_dom"/>
</dbReference>
<dbReference type="InterPro" id="IPR017400">
    <property type="entry name" value="eEF-2K"/>
</dbReference>
<comment type="similarity">
    <text evidence="6">Belongs to the protein kinase superfamily. Alpha-type protein kinase family.</text>
</comment>
<dbReference type="InterPro" id="IPR047588">
    <property type="entry name" value="eEF2K_a_kinase_dom"/>
</dbReference>
<evidence type="ECO:0000256" key="5">
    <source>
        <dbReference type="ARBA" id="ARBA00022840"/>
    </source>
</evidence>
<dbReference type="InterPro" id="IPR051852">
    <property type="entry name" value="Alpha-type_PK"/>
</dbReference>
<dbReference type="SUPFAM" id="SSF81901">
    <property type="entry name" value="HCP-like"/>
    <property type="match status" value="1"/>
</dbReference>